<gene>
    <name evidence="2" type="ORF">FY036_04930</name>
</gene>
<dbReference type="AlphaFoldDB" id="A0A5D4H1U7"/>
<dbReference type="EMBL" id="VSZS01000056">
    <property type="protein sequence ID" value="TYR34262.1"/>
    <property type="molecule type" value="Genomic_DNA"/>
</dbReference>
<keyword evidence="1" id="KW-0472">Membrane</keyword>
<organism evidence="2 3">
    <name type="scientific">Neoaquamicrobium microcysteis</name>
    <dbReference type="NCBI Taxonomy" id="2682781"/>
    <lineage>
        <taxon>Bacteria</taxon>
        <taxon>Pseudomonadati</taxon>
        <taxon>Pseudomonadota</taxon>
        <taxon>Alphaproteobacteria</taxon>
        <taxon>Hyphomicrobiales</taxon>
        <taxon>Phyllobacteriaceae</taxon>
        <taxon>Neoaquamicrobium</taxon>
    </lineage>
</organism>
<reference evidence="2 3" key="1">
    <citation type="submission" date="2019-08" db="EMBL/GenBank/DDBJ databases">
        <authorList>
            <person name="Seo Y.L."/>
        </authorList>
    </citation>
    <scope>NUCLEOTIDE SEQUENCE [LARGE SCALE GENOMIC DNA]</scope>
    <source>
        <strain evidence="2 3">MaA-C15</strain>
    </source>
</reference>
<name>A0A5D4H1U7_9HYPH</name>
<dbReference type="OrthoDB" id="8115973at2"/>
<accession>A0A5D4H1U7</accession>
<feature type="transmembrane region" description="Helical" evidence="1">
    <location>
        <begin position="12"/>
        <end position="30"/>
    </location>
</feature>
<protein>
    <submittedName>
        <fullName evidence="2">Uncharacterized protein</fullName>
    </submittedName>
</protein>
<keyword evidence="1" id="KW-1133">Transmembrane helix</keyword>
<keyword evidence="1" id="KW-0812">Transmembrane</keyword>
<reference evidence="2 3" key="2">
    <citation type="submission" date="2019-09" db="EMBL/GenBank/DDBJ databases">
        <title>Mesorhizobium sp. MaA-C15 isolated from Microcystis aeruginosa.</title>
        <authorList>
            <person name="Jeong S.E."/>
            <person name="Jin H.M."/>
            <person name="Jeon C.O."/>
        </authorList>
    </citation>
    <scope>NUCLEOTIDE SEQUENCE [LARGE SCALE GENOMIC DNA]</scope>
    <source>
        <strain evidence="2 3">MaA-C15</strain>
    </source>
</reference>
<comment type="caution">
    <text evidence="2">The sequence shown here is derived from an EMBL/GenBank/DDBJ whole genome shotgun (WGS) entry which is preliminary data.</text>
</comment>
<evidence type="ECO:0000256" key="1">
    <source>
        <dbReference type="SAM" id="Phobius"/>
    </source>
</evidence>
<dbReference type="RefSeq" id="WP_161601097.1">
    <property type="nucleotide sequence ID" value="NZ_VSZS01000056.1"/>
</dbReference>
<sequence>MNHGATIDLFGTLIRVALLVVVLFSPLVAIQTVQAGSSTIIEGGDTPKKGIGFVLLTSLQRV</sequence>
<dbReference type="Proteomes" id="UP000323258">
    <property type="component" value="Unassembled WGS sequence"/>
</dbReference>
<proteinExistence type="predicted"/>
<evidence type="ECO:0000313" key="3">
    <source>
        <dbReference type="Proteomes" id="UP000323258"/>
    </source>
</evidence>
<evidence type="ECO:0000313" key="2">
    <source>
        <dbReference type="EMBL" id="TYR34262.1"/>
    </source>
</evidence>
<keyword evidence="3" id="KW-1185">Reference proteome</keyword>